<evidence type="ECO:0000313" key="1">
    <source>
        <dbReference type="EMBL" id="SHI95714.1"/>
    </source>
</evidence>
<dbReference type="OrthoDB" id="5470789at2"/>
<dbReference type="AlphaFoldDB" id="A0A1M6FD85"/>
<sequence length="176" mass="20159">MIDVTVSFKRYSFLGLEFLTWLWWATEEDPDQIAKAAGEPAVLYVGNRIVLEKRQREDVERVTIKGDAAQMDEGVLALKKGAQVKDVNLVMEIGEQKWTFNLNGETMAFSTLKTPPTAPVRVVDEMEGAIIEKAALLEKPITVIHNIFKHFIIIRISEGWREELLKVRKWITEFQS</sequence>
<protein>
    <submittedName>
        <fullName evidence="1">Uncharacterized protein</fullName>
    </submittedName>
</protein>
<proteinExistence type="predicted"/>
<dbReference type="STRING" id="1121393.SAMN02745216_00791"/>
<dbReference type="RefSeq" id="WP_073473083.1">
    <property type="nucleotide sequence ID" value="NZ_FQZU01000003.1"/>
</dbReference>
<dbReference type="Proteomes" id="UP000183994">
    <property type="component" value="Unassembled WGS sequence"/>
</dbReference>
<reference evidence="2" key="1">
    <citation type="submission" date="2016-11" db="EMBL/GenBank/DDBJ databases">
        <authorList>
            <person name="Varghese N."/>
            <person name="Submissions S."/>
        </authorList>
    </citation>
    <scope>NUCLEOTIDE SEQUENCE [LARGE SCALE GENOMIC DNA]</scope>
    <source>
        <strain evidence="2">DSM 16219</strain>
    </source>
</reference>
<organism evidence="1 2">
    <name type="scientific">Desulfatibacillum alkenivorans DSM 16219</name>
    <dbReference type="NCBI Taxonomy" id="1121393"/>
    <lineage>
        <taxon>Bacteria</taxon>
        <taxon>Pseudomonadati</taxon>
        <taxon>Thermodesulfobacteriota</taxon>
        <taxon>Desulfobacteria</taxon>
        <taxon>Desulfobacterales</taxon>
        <taxon>Desulfatibacillaceae</taxon>
        <taxon>Desulfatibacillum</taxon>
    </lineage>
</organism>
<name>A0A1M6FD85_9BACT</name>
<keyword evidence="2" id="KW-1185">Reference proteome</keyword>
<evidence type="ECO:0000313" key="2">
    <source>
        <dbReference type="Proteomes" id="UP000183994"/>
    </source>
</evidence>
<dbReference type="EMBL" id="FQZU01000003">
    <property type="protein sequence ID" value="SHI95714.1"/>
    <property type="molecule type" value="Genomic_DNA"/>
</dbReference>
<accession>A0A1M6FD85</accession>
<gene>
    <name evidence="1" type="ORF">SAMN02745216_00791</name>
</gene>